<proteinExistence type="predicted"/>
<keyword evidence="4" id="KW-1185">Reference proteome</keyword>
<evidence type="ECO:0000259" key="2">
    <source>
        <dbReference type="Pfam" id="PF19919"/>
    </source>
</evidence>
<dbReference type="RefSeq" id="WP_246916048.1">
    <property type="nucleotide sequence ID" value="NZ_CP090145.1"/>
</dbReference>
<reference evidence="3" key="1">
    <citation type="submission" date="2021-12" db="EMBL/GenBank/DDBJ databases">
        <authorList>
            <person name="Cha I.-T."/>
            <person name="Lee K.-E."/>
            <person name="Park S.-J."/>
        </authorList>
    </citation>
    <scope>NUCLEOTIDE SEQUENCE</scope>
    <source>
        <strain evidence="3">YSM-43</strain>
    </source>
</reference>
<feature type="transmembrane region" description="Helical" evidence="1">
    <location>
        <begin position="308"/>
        <end position="329"/>
    </location>
</feature>
<dbReference type="Pfam" id="PF19919">
    <property type="entry name" value="bpX3"/>
    <property type="match status" value="1"/>
</dbReference>
<evidence type="ECO:0000313" key="4">
    <source>
        <dbReference type="Proteomes" id="UP000830454"/>
    </source>
</evidence>
<sequence>MKLTLQPYKRNKYPIAGIVIKGNTPLVWLQNLQELGIAIASYACYPIPSSVANELYGCLVVLPVNTIEKEHAHLQVQLYEEKVFIPEYAIIAPFLSKEEGNKILGEHYHFLHPELGLIELEEAIDWVTILNPFRKINVRLKTPHSGIFIPKQLRSVHVEYDEATILEALENPLTEEEQLEKLPFDMKKLIAGNKKEMEKFLAFMDKNPELAMKYAIPLDTLGTSRGDNAGVFQFGGSFKESFSRFFGWTDNAGNPIAQNASEKSSKIVNIILLVIGVFFMFNIIKYFANYSISHSKSLSDDYLVSSTGNKFVLFLFVAICIGGIIRLGMRSKFDFKGKSATINKVLMLLILVVSLYYLISFMYANFGLTKWYSILTLIFIATLINDLFNIEKDIFKDKDKDGK</sequence>
<accession>A0ABY4HKM8</accession>
<evidence type="ECO:0000256" key="1">
    <source>
        <dbReference type="SAM" id="Phobius"/>
    </source>
</evidence>
<evidence type="ECO:0000313" key="3">
    <source>
        <dbReference type="EMBL" id="UOX33420.1"/>
    </source>
</evidence>
<keyword evidence="1" id="KW-1133">Transmembrane helix</keyword>
<dbReference type="Proteomes" id="UP000830454">
    <property type="component" value="Chromosome"/>
</dbReference>
<feature type="domain" description="MoxR-vWA-beta-propeller ternary system" evidence="2">
    <location>
        <begin position="2"/>
        <end position="171"/>
    </location>
</feature>
<keyword evidence="1" id="KW-0812">Transmembrane</keyword>
<keyword evidence="1" id="KW-0472">Membrane</keyword>
<feature type="transmembrane region" description="Helical" evidence="1">
    <location>
        <begin position="341"/>
        <end position="359"/>
    </location>
</feature>
<reference evidence="3" key="2">
    <citation type="submission" date="2022-04" db="EMBL/GenBank/DDBJ databases">
        <title>Complete Genome Sequence of Flavobacterium sediminilitoris YSM-43, Isolated from a Tidal Sediment.</title>
        <authorList>
            <person name="Lee P.A."/>
        </authorList>
    </citation>
    <scope>NUCLEOTIDE SEQUENCE</scope>
    <source>
        <strain evidence="3">YSM-43</strain>
    </source>
</reference>
<dbReference type="EMBL" id="CP090145">
    <property type="protein sequence ID" value="UOX33420.1"/>
    <property type="molecule type" value="Genomic_DNA"/>
</dbReference>
<feature type="transmembrane region" description="Helical" evidence="1">
    <location>
        <begin position="267"/>
        <end position="288"/>
    </location>
</feature>
<feature type="transmembrane region" description="Helical" evidence="1">
    <location>
        <begin position="371"/>
        <end position="388"/>
    </location>
</feature>
<name>A0ABY4HKM8_9FLAO</name>
<gene>
    <name evidence="3" type="ORF">LXD69_15450</name>
</gene>
<dbReference type="InterPro" id="IPR045551">
    <property type="entry name" value="bpX3"/>
</dbReference>
<protein>
    <recommendedName>
        <fullName evidence="2">MoxR-vWA-beta-propeller ternary system domain-containing protein</fullName>
    </recommendedName>
</protein>
<organism evidence="3 4">
    <name type="scientific">Flavobacterium sediminilitoris</name>
    <dbReference type="NCBI Taxonomy" id="2024526"/>
    <lineage>
        <taxon>Bacteria</taxon>
        <taxon>Pseudomonadati</taxon>
        <taxon>Bacteroidota</taxon>
        <taxon>Flavobacteriia</taxon>
        <taxon>Flavobacteriales</taxon>
        <taxon>Flavobacteriaceae</taxon>
        <taxon>Flavobacterium</taxon>
    </lineage>
</organism>